<evidence type="ECO:0000256" key="3">
    <source>
        <dbReference type="ARBA" id="ARBA00022475"/>
    </source>
</evidence>
<evidence type="ECO:0000259" key="9">
    <source>
        <dbReference type="Pfam" id="PF12832"/>
    </source>
</evidence>
<comment type="subcellular location">
    <subcellularLocation>
        <location evidence="1">Cell inner membrane</location>
        <topology evidence="1">Multi-pass membrane protein</topology>
    </subcellularLocation>
</comment>
<dbReference type="InterPro" id="IPR024989">
    <property type="entry name" value="MFS_assoc_dom"/>
</dbReference>
<dbReference type="Pfam" id="PF12832">
    <property type="entry name" value="MFS_1_like"/>
    <property type="match status" value="1"/>
</dbReference>
<proteinExistence type="predicted"/>
<dbReference type="PANTHER" id="PTHR23522:SF10">
    <property type="entry name" value="3-PHENYLPROPIONIC ACID TRANSPORTER-RELATED"/>
    <property type="match status" value="1"/>
</dbReference>
<feature type="transmembrane region" description="Helical" evidence="8">
    <location>
        <begin position="307"/>
        <end position="324"/>
    </location>
</feature>
<accession>A0A7C4RS96</accession>
<dbReference type="PIRSF" id="PIRSF004925">
    <property type="entry name" value="HcaT"/>
    <property type="match status" value="1"/>
</dbReference>
<feature type="transmembrane region" description="Helical" evidence="8">
    <location>
        <begin position="209"/>
        <end position="231"/>
    </location>
</feature>
<keyword evidence="7 8" id="KW-0472">Membrane</keyword>
<feature type="transmembrane region" description="Helical" evidence="8">
    <location>
        <begin position="49"/>
        <end position="69"/>
    </location>
</feature>
<organism evidence="10">
    <name type="scientific">Desulfatirhabdium butyrativorans</name>
    <dbReference type="NCBI Taxonomy" id="340467"/>
    <lineage>
        <taxon>Bacteria</taxon>
        <taxon>Pseudomonadati</taxon>
        <taxon>Thermodesulfobacteriota</taxon>
        <taxon>Desulfobacteria</taxon>
        <taxon>Desulfobacterales</taxon>
        <taxon>Desulfatirhabdiaceae</taxon>
        <taxon>Desulfatirhabdium</taxon>
    </lineage>
</organism>
<keyword evidence="4" id="KW-0997">Cell inner membrane</keyword>
<feature type="transmembrane region" description="Helical" evidence="8">
    <location>
        <begin position="81"/>
        <end position="99"/>
    </location>
</feature>
<feature type="transmembrane region" description="Helical" evidence="8">
    <location>
        <begin position="12"/>
        <end position="37"/>
    </location>
</feature>
<dbReference type="PANTHER" id="PTHR23522">
    <property type="entry name" value="BLL5896 PROTEIN"/>
    <property type="match status" value="1"/>
</dbReference>
<dbReference type="AlphaFoldDB" id="A0A7C4RS96"/>
<protein>
    <submittedName>
        <fullName evidence="10">MFS transporter</fullName>
    </submittedName>
</protein>
<feature type="transmembrane region" description="Helical" evidence="8">
    <location>
        <begin position="362"/>
        <end position="381"/>
    </location>
</feature>
<keyword evidence="3" id="KW-1003">Cell membrane</keyword>
<evidence type="ECO:0000256" key="5">
    <source>
        <dbReference type="ARBA" id="ARBA00022692"/>
    </source>
</evidence>
<dbReference type="EMBL" id="DSUH01000067">
    <property type="protein sequence ID" value="HGU31817.1"/>
    <property type="molecule type" value="Genomic_DNA"/>
</dbReference>
<evidence type="ECO:0000313" key="10">
    <source>
        <dbReference type="EMBL" id="HGU31817.1"/>
    </source>
</evidence>
<keyword evidence="6 8" id="KW-1133">Transmembrane helix</keyword>
<name>A0A7C4RS96_9BACT</name>
<evidence type="ECO:0000256" key="4">
    <source>
        <dbReference type="ARBA" id="ARBA00022519"/>
    </source>
</evidence>
<feature type="domain" description="Major facilitator superfamily associated" evidence="9">
    <location>
        <begin position="20"/>
        <end position="367"/>
    </location>
</feature>
<evidence type="ECO:0000256" key="1">
    <source>
        <dbReference type="ARBA" id="ARBA00004429"/>
    </source>
</evidence>
<feature type="transmembrane region" description="Helical" evidence="8">
    <location>
        <begin position="167"/>
        <end position="188"/>
    </location>
</feature>
<dbReference type="SUPFAM" id="SSF103473">
    <property type="entry name" value="MFS general substrate transporter"/>
    <property type="match status" value="1"/>
</dbReference>
<dbReference type="InterPro" id="IPR026032">
    <property type="entry name" value="HcaT-like"/>
</dbReference>
<dbReference type="Gene3D" id="1.20.1250.20">
    <property type="entry name" value="MFS general substrate transporter like domains"/>
    <property type="match status" value="2"/>
</dbReference>
<keyword evidence="5 8" id="KW-0812">Transmembrane</keyword>
<feature type="transmembrane region" description="Helical" evidence="8">
    <location>
        <begin position="105"/>
        <end position="124"/>
    </location>
</feature>
<reference evidence="10" key="1">
    <citation type="journal article" date="2020" name="mSystems">
        <title>Genome- and Community-Level Interaction Insights into Carbon Utilization and Element Cycling Functions of Hydrothermarchaeota in Hydrothermal Sediment.</title>
        <authorList>
            <person name="Zhou Z."/>
            <person name="Liu Y."/>
            <person name="Xu W."/>
            <person name="Pan J."/>
            <person name="Luo Z.H."/>
            <person name="Li M."/>
        </authorList>
    </citation>
    <scope>NUCLEOTIDE SEQUENCE [LARGE SCALE GENOMIC DNA]</scope>
    <source>
        <strain evidence="10">SpSt-477</strain>
    </source>
</reference>
<feature type="transmembrane region" description="Helical" evidence="8">
    <location>
        <begin position="275"/>
        <end position="301"/>
    </location>
</feature>
<feature type="transmembrane region" description="Helical" evidence="8">
    <location>
        <begin position="144"/>
        <end position="161"/>
    </location>
</feature>
<dbReference type="NCBIfam" id="NF037955">
    <property type="entry name" value="mfs"/>
    <property type="match status" value="1"/>
</dbReference>
<evidence type="ECO:0000256" key="2">
    <source>
        <dbReference type="ARBA" id="ARBA00022448"/>
    </source>
</evidence>
<dbReference type="GO" id="GO:0030395">
    <property type="term" value="F:lactose binding"/>
    <property type="evidence" value="ECO:0007669"/>
    <property type="project" value="TreeGrafter"/>
</dbReference>
<keyword evidence="2" id="KW-0813">Transport</keyword>
<feature type="transmembrane region" description="Helical" evidence="8">
    <location>
        <begin position="243"/>
        <end position="263"/>
    </location>
</feature>
<evidence type="ECO:0000256" key="6">
    <source>
        <dbReference type="ARBA" id="ARBA00022989"/>
    </source>
</evidence>
<dbReference type="InterPro" id="IPR036259">
    <property type="entry name" value="MFS_trans_sf"/>
</dbReference>
<feature type="transmembrane region" description="Helical" evidence="8">
    <location>
        <begin position="336"/>
        <end position="356"/>
    </location>
</feature>
<comment type="caution">
    <text evidence="10">The sequence shown here is derived from an EMBL/GenBank/DDBJ whole genome shotgun (WGS) entry which is preliminary data.</text>
</comment>
<evidence type="ECO:0000256" key="7">
    <source>
        <dbReference type="ARBA" id="ARBA00023136"/>
    </source>
</evidence>
<sequence length="389" mass="42890">MTKPTSPSSAAVLPATSIVQIQYFLYFAVMGLTLPYFNLYLSHIQLDGIEIGILSGIRSGLMMVAPLTWSLIADRLKARRMVYILLNVGATLVWTGYFLTTQFPWLVVIGLLHGFLFTPIIAFLEAFSLDTLGKDKNRYGLNRLWGSVAFILVVVGCGRLFDRIGVTSILVLVLAGCGLQLAFSFWMPKDTPSKPSPDLGLPEGLRSRGAVVFLLCVFLMIASHGGYYGFISIHLEALGFDKTFTGICWAVASICEIGVMANSRRIFSRFRLKTVLMVSLCIAALRWIALSVFTTAVPILISQALHAFTYAAFHMAGILTIDRFASDRFKTFAQALNNSIGYGMGLTAGFLVSGWFYERFGYVRMFQLGALLAMCGAVVLLKWGRIPEE</sequence>
<dbReference type="GO" id="GO:0015528">
    <property type="term" value="F:lactose:proton symporter activity"/>
    <property type="evidence" value="ECO:0007669"/>
    <property type="project" value="TreeGrafter"/>
</dbReference>
<dbReference type="GO" id="GO:0005886">
    <property type="term" value="C:plasma membrane"/>
    <property type="evidence" value="ECO:0007669"/>
    <property type="project" value="UniProtKB-SubCell"/>
</dbReference>
<gene>
    <name evidence="10" type="ORF">ENS29_03055</name>
</gene>
<evidence type="ECO:0000256" key="8">
    <source>
        <dbReference type="SAM" id="Phobius"/>
    </source>
</evidence>